<dbReference type="RefSeq" id="XP_028862294.1">
    <property type="nucleotide sequence ID" value="XM_029005735.1"/>
</dbReference>
<dbReference type="VEuPathDB" id="PlasmoDB:PmUG01_10053500"/>
<feature type="transmembrane region" description="Helical" evidence="2">
    <location>
        <begin position="272"/>
        <end position="293"/>
    </location>
</feature>
<evidence type="ECO:0000313" key="4">
    <source>
        <dbReference type="Proteomes" id="UP000219813"/>
    </source>
</evidence>
<organism evidence="3 4">
    <name type="scientific">Plasmodium malariae</name>
    <dbReference type="NCBI Taxonomy" id="5858"/>
    <lineage>
        <taxon>Eukaryota</taxon>
        <taxon>Sar</taxon>
        <taxon>Alveolata</taxon>
        <taxon>Apicomplexa</taxon>
        <taxon>Aconoidasida</taxon>
        <taxon>Haemosporida</taxon>
        <taxon>Plasmodiidae</taxon>
        <taxon>Plasmodium</taxon>
        <taxon>Plasmodium (Plasmodium)</taxon>
    </lineage>
</organism>
<feature type="compositionally biased region" description="Polar residues" evidence="1">
    <location>
        <begin position="90"/>
        <end position="102"/>
    </location>
</feature>
<dbReference type="InterPro" id="IPR022139">
    <property type="entry name" value="Fam-L/Fam-M-like_plasmodium"/>
</dbReference>
<keyword evidence="2" id="KW-0812">Transmembrane</keyword>
<name>A0A1D3RK48_PLAMA</name>
<dbReference type="KEGG" id="pmal:PMUG01_10053500"/>
<keyword evidence="2" id="KW-1133">Transmembrane helix</keyword>
<feature type="region of interest" description="Disordered" evidence="1">
    <location>
        <begin position="90"/>
        <end position="111"/>
    </location>
</feature>
<dbReference type="Pfam" id="PF12420">
    <property type="entry name" value="DUF3671"/>
    <property type="match status" value="1"/>
</dbReference>
<feature type="transmembrane region" description="Helical" evidence="2">
    <location>
        <begin position="7"/>
        <end position="27"/>
    </location>
</feature>
<reference evidence="3 4" key="1">
    <citation type="submission" date="2016-06" db="EMBL/GenBank/DDBJ databases">
        <authorList>
            <consortium name="Pathogen Informatics"/>
        </authorList>
    </citation>
    <scope>NUCLEOTIDE SEQUENCE [LARGE SCALE GENOMIC DNA]</scope>
</reference>
<accession>A0A1D3RK48</accession>
<dbReference type="Proteomes" id="UP000219813">
    <property type="component" value="Chromosome 10"/>
</dbReference>
<feature type="transmembrane region" description="Helical" evidence="2">
    <location>
        <begin position="159"/>
        <end position="179"/>
    </location>
</feature>
<dbReference type="AlphaFoldDB" id="A0A1D3RK48"/>
<dbReference type="EMBL" id="LT594631">
    <property type="protein sequence ID" value="SCN45361.1"/>
    <property type="molecule type" value="Genomic_DNA"/>
</dbReference>
<sequence>MEQKFKSFLYIKIPTFILLTWMCYFYIYMSRQSKSLVECYNQHRRLYAKNYRLLAIYKQDKDSSIVYLKKEIPNRVNNINDIFNNEKYSSGKTKQLNGSSQGNKRRHQKDVKNKSCIFEKKKYSHLEKKIFKELDYVDFLKNNKTISDKIYKKIMIKKCVLRVALPLLLFLVLAISFILDNFCKCGFTYGLLKVIILISPALDATKLREYSYLKDVVSLDKIFKGETSPALAILHMWLTKSPLKGFTQALVEPGSGNAKEVRNYCMSGFLGFLIYFVPIFILSIILISGLVYYHKKVKKYEKIRFKKR</sequence>
<dbReference type="GeneID" id="39869538"/>
<gene>
    <name evidence="3" type="primary">PmUG01_10053500</name>
    <name evidence="3" type="ORF">PMUG01_10053500</name>
</gene>
<protein>
    <submittedName>
        <fullName evidence="3">Fam-l protein</fullName>
    </submittedName>
</protein>
<evidence type="ECO:0000256" key="1">
    <source>
        <dbReference type="SAM" id="MobiDB-lite"/>
    </source>
</evidence>
<evidence type="ECO:0000313" key="3">
    <source>
        <dbReference type="EMBL" id="SCN45361.1"/>
    </source>
</evidence>
<keyword evidence="2" id="KW-0472">Membrane</keyword>
<evidence type="ECO:0000256" key="2">
    <source>
        <dbReference type="SAM" id="Phobius"/>
    </source>
</evidence>
<keyword evidence="4" id="KW-1185">Reference proteome</keyword>
<proteinExistence type="predicted"/>